<feature type="repeat" description="WD" evidence="3">
    <location>
        <begin position="276"/>
        <end position="307"/>
    </location>
</feature>
<keyword evidence="4" id="KW-0808">Transferase</keyword>
<accession>A0A073CDI3</accession>
<dbReference type="GeneID" id="77287072"/>
<dbReference type="HOGENOM" id="CLU_000288_57_33_3"/>
<evidence type="ECO:0000313" key="5">
    <source>
        <dbReference type="Proteomes" id="UP000027395"/>
    </source>
</evidence>
<dbReference type="SMART" id="SM00320">
    <property type="entry name" value="WD40"/>
    <property type="match status" value="7"/>
</dbReference>
<evidence type="ECO:0000256" key="3">
    <source>
        <dbReference type="PROSITE-ProRule" id="PRU00221"/>
    </source>
</evidence>
<dbReference type="InterPro" id="IPR036322">
    <property type="entry name" value="WD40_repeat_dom_sf"/>
</dbReference>
<organism evidence="4 5">
    <name type="scientific">Planktothrix agardhii (strain NIVA-CYA 126/8)</name>
    <dbReference type="NCBI Taxonomy" id="388467"/>
    <lineage>
        <taxon>Bacteria</taxon>
        <taxon>Bacillati</taxon>
        <taxon>Cyanobacteriota</taxon>
        <taxon>Cyanophyceae</taxon>
        <taxon>Oscillatoriophycideae</taxon>
        <taxon>Oscillatoriales</taxon>
        <taxon>Microcoleaceae</taxon>
        <taxon>Planktothrix</taxon>
    </lineage>
</organism>
<feature type="repeat" description="WD" evidence="3">
    <location>
        <begin position="15"/>
        <end position="50"/>
    </location>
</feature>
<dbReference type="SUPFAM" id="SSF50978">
    <property type="entry name" value="WD40 repeat-like"/>
    <property type="match status" value="1"/>
</dbReference>
<dbReference type="PROSITE" id="PS00678">
    <property type="entry name" value="WD_REPEATS_1"/>
    <property type="match status" value="1"/>
</dbReference>
<dbReference type="Pfam" id="PF00400">
    <property type="entry name" value="WD40"/>
    <property type="match status" value="6"/>
</dbReference>
<name>A0A073CDI3_PLAA1</name>
<proteinExistence type="predicted"/>
<dbReference type="InterPro" id="IPR001680">
    <property type="entry name" value="WD40_rpt"/>
</dbReference>
<dbReference type="InterPro" id="IPR015943">
    <property type="entry name" value="WD40/YVTN_repeat-like_dom_sf"/>
</dbReference>
<evidence type="ECO:0000256" key="1">
    <source>
        <dbReference type="ARBA" id="ARBA00022574"/>
    </source>
</evidence>
<reference evidence="4 5" key="1">
    <citation type="journal article" date="2014" name="Appl. Environ. Microbiol.">
        <title>Elucidation of insertion elements encoded on plasmids and in vitro construction of shuttle vectors from the toxic cyanobacterium Planktothrix.</title>
        <authorList>
            <person name="Christiansen G."/>
            <person name="Goesmann A."/>
            <person name="Kurmayer R."/>
        </authorList>
    </citation>
    <scope>NUCLEOTIDE SEQUENCE [LARGE SCALE GENOMIC DNA]</scope>
    <source>
        <strain evidence="4 5">NIVA-CYA 126/8</strain>
    </source>
</reference>
<dbReference type="RefSeq" id="WP_042152228.1">
    <property type="nucleotide sequence ID" value="NZ_CM002803.1"/>
</dbReference>
<keyword evidence="5" id="KW-1185">Reference proteome</keyword>
<feature type="repeat" description="WD" evidence="3">
    <location>
        <begin position="227"/>
        <end position="261"/>
    </location>
</feature>
<dbReference type="PROSITE" id="PS50294">
    <property type="entry name" value="WD_REPEATS_REGION"/>
    <property type="match status" value="5"/>
</dbReference>
<dbReference type="STRING" id="388467.A19Y_0825"/>
<dbReference type="GO" id="GO:0004683">
    <property type="term" value="F:calcium/calmodulin-dependent protein kinase activity"/>
    <property type="evidence" value="ECO:0007669"/>
    <property type="project" value="UniProtKB-EC"/>
</dbReference>
<dbReference type="EC" id="2.7.11.17" evidence="4"/>
<dbReference type="PANTHER" id="PTHR22847">
    <property type="entry name" value="WD40 REPEAT PROTEIN"/>
    <property type="match status" value="1"/>
</dbReference>
<keyword evidence="1 3" id="KW-0853">WD repeat</keyword>
<evidence type="ECO:0000256" key="2">
    <source>
        <dbReference type="ARBA" id="ARBA00022737"/>
    </source>
</evidence>
<dbReference type="InterPro" id="IPR019775">
    <property type="entry name" value="WD40_repeat_CS"/>
</dbReference>
<dbReference type="PROSITE" id="PS50082">
    <property type="entry name" value="WD_REPEATS_2"/>
    <property type="match status" value="6"/>
</dbReference>
<dbReference type="PRINTS" id="PR00320">
    <property type="entry name" value="GPROTEINBRPT"/>
</dbReference>
<dbReference type="Proteomes" id="UP000027395">
    <property type="component" value="Chromosome"/>
</dbReference>
<dbReference type="EMBL" id="CM002803">
    <property type="protein sequence ID" value="KEI65977.1"/>
    <property type="molecule type" value="Genomic_DNA"/>
</dbReference>
<dbReference type="PATRIC" id="fig|388467.6.peg.762"/>
<sequence length="319" mass="34492">MLQPQLSNWECYNTLPIHSDAVRVVAISYDGQLLASRSDDTTLQLYNLKTPCQPIILADNLDREYQGYGLTFSPNSPILAIESDKNVHLWNVITRQNQVLDLGLSVPICSLAFSPNGQLLAAGSFDGIIGFWDLTSNQPLPPLKAHFFPIWSLAFSPDGLTLASGSGDGTVGLWSLDHRHSDALLVGHSFPVWSVAFSPDGLTVATGSEDKTIKLWWLEIGQELVTFLGHTGTVESLVFSPNGKILVSASQDQTLKLWQISPNLQVGNQSDPIQTLTGHTGGIGTVAYSPSEDLIVSGSTDGTIKLWRQGGVGEANSFY</sequence>
<dbReference type="eggNOG" id="COG2319">
    <property type="taxonomic scope" value="Bacteria"/>
</dbReference>
<dbReference type="Gene3D" id="2.130.10.10">
    <property type="entry name" value="YVTN repeat-like/Quinoprotein amine dehydrogenase"/>
    <property type="match status" value="3"/>
</dbReference>
<dbReference type="PANTHER" id="PTHR22847:SF637">
    <property type="entry name" value="WD REPEAT DOMAIN 5B"/>
    <property type="match status" value="1"/>
</dbReference>
<dbReference type="CDD" id="cd00200">
    <property type="entry name" value="WD40"/>
    <property type="match status" value="1"/>
</dbReference>
<evidence type="ECO:0000313" key="4">
    <source>
        <dbReference type="EMBL" id="KEI65977.1"/>
    </source>
</evidence>
<dbReference type="InterPro" id="IPR020472">
    <property type="entry name" value="WD40_PAC1"/>
</dbReference>
<protein>
    <submittedName>
        <fullName evidence="4">WD40 repeat-containing protein</fullName>
        <ecNumber evidence="4">2.7.11.17</ecNumber>
    </submittedName>
</protein>
<feature type="repeat" description="WD" evidence="3">
    <location>
        <begin position="185"/>
        <end position="226"/>
    </location>
</feature>
<feature type="repeat" description="WD" evidence="3">
    <location>
        <begin position="143"/>
        <end position="177"/>
    </location>
</feature>
<feature type="repeat" description="WD" evidence="3">
    <location>
        <begin position="108"/>
        <end position="142"/>
    </location>
</feature>
<keyword evidence="2" id="KW-0677">Repeat</keyword>
<dbReference type="AlphaFoldDB" id="A0A073CDI3"/>
<gene>
    <name evidence="4" type="ORF">A19Y_0825</name>
</gene>